<keyword evidence="2" id="KW-1185">Reference proteome</keyword>
<gene>
    <name evidence="1" type="ORF">J5N97_006533</name>
</gene>
<reference evidence="1" key="2">
    <citation type="journal article" date="2022" name="Hortic Res">
        <title>The genome of Dioscorea zingiberensis sheds light on the biosynthesis, origin and evolution of the medicinally important diosgenin saponins.</title>
        <authorList>
            <person name="Li Y."/>
            <person name="Tan C."/>
            <person name="Li Z."/>
            <person name="Guo J."/>
            <person name="Li S."/>
            <person name="Chen X."/>
            <person name="Wang C."/>
            <person name="Dai X."/>
            <person name="Yang H."/>
            <person name="Song W."/>
            <person name="Hou L."/>
            <person name="Xu J."/>
            <person name="Tong Z."/>
            <person name="Xu A."/>
            <person name="Yuan X."/>
            <person name="Wang W."/>
            <person name="Yang Q."/>
            <person name="Chen L."/>
            <person name="Sun Z."/>
            <person name="Wang K."/>
            <person name="Pan B."/>
            <person name="Chen J."/>
            <person name="Bao Y."/>
            <person name="Liu F."/>
            <person name="Qi X."/>
            <person name="Gang D.R."/>
            <person name="Wen J."/>
            <person name="Li J."/>
        </authorList>
    </citation>
    <scope>NUCLEOTIDE SEQUENCE</scope>
    <source>
        <strain evidence="1">Dzin_1.0</strain>
    </source>
</reference>
<organism evidence="1 2">
    <name type="scientific">Dioscorea zingiberensis</name>
    <dbReference type="NCBI Taxonomy" id="325984"/>
    <lineage>
        <taxon>Eukaryota</taxon>
        <taxon>Viridiplantae</taxon>
        <taxon>Streptophyta</taxon>
        <taxon>Embryophyta</taxon>
        <taxon>Tracheophyta</taxon>
        <taxon>Spermatophyta</taxon>
        <taxon>Magnoliopsida</taxon>
        <taxon>Liliopsida</taxon>
        <taxon>Dioscoreales</taxon>
        <taxon>Dioscoreaceae</taxon>
        <taxon>Dioscorea</taxon>
    </lineage>
</organism>
<dbReference type="AlphaFoldDB" id="A0A9D5DD88"/>
<evidence type="ECO:0000313" key="1">
    <source>
        <dbReference type="EMBL" id="KAJ0988177.1"/>
    </source>
</evidence>
<name>A0A9D5DD88_9LILI</name>
<comment type="caution">
    <text evidence="1">The sequence shown here is derived from an EMBL/GenBank/DDBJ whole genome shotgun (WGS) entry which is preliminary data.</text>
</comment>
<sequence>MLGAKKLQTWFVVATSTAIGSMKSRAIAHANRIPQYGSCNCLLNPSQVKKERPRVTTKIVINHHCGTGS</sequence>
<reference evidence="1" key="1">
    <citation type="submission" date="2021-03" db="EMBL/GenBank/DDBJ databases">
        <authorList>
            <person name="Li Z."/>
            <person name="Yang C."/>
        </authorList>
    </citation>
    <scope>NUCLEOTIDE SEQUENCE</scope>
    <source>
        <strain evidence="1">Dzin_1.0</strain>
        <tissue evidence="1">Leaf</tissue>
    </source>
</reference>
<proteinExistence type="predicted"/>
<accession>A0A9D5DD88</accession>
<dbReference type="EMBL" id="JAGGNH010000001">
    <property type="protein sequence ID" value="KAJ0988177.1"/>
    <property type="molecule type" value="Genomic_DNA"/>
</dbReference>
<dbReference type="Proteomes" id="UP001085076">
    <property type="component" value="Miscellaneous, Linkage group lg01"/>
</dbReference>
<evidence type="ECO:0000313" key="2">
    <source>
        <dbReference type="Proteomes" id="UP001085076"/>
    </source>
</evidence>
<protein>
    <submittedName>
        <fullName evidence="1">Uncharacterized protein</fullName>
    </submittedName>
</protein>